<evidence type="ECO:0000313" key="1">
    <source>
        <dbReference type="EMBL" id="CEM47741.1"/>
    </source>
</evidence>
<proteinExistence type="predicted"/>
<gene>
    <name evidence="1" type="ORF">Cvel_1347</name>
</gene>
<sequence length="166" mass="18260">MRVREHVEAFKWGKTYLQTSSRGYGFSRQTDTAGQRSHPIHGIPSALLLATGASSTPWVYQVGQMPPPYSASRFSPAALQPPMGETGPIRQPCPSGRQAELSHALPSREFLRTLNGRRGNDGRPRAGTLRCFFLEARLDFVAESASFGSAGSWSIGSWCILLDHLW</sequence>
<dbReference type="VEuPathDB" id="CryptoDB:Cvel_1347"/>
<accession>A0A0G4HTU8</accession>
<reference evidence="1" key="1">
    <citation type="submission" date="2014-11" db="EMBL/GenBank/DDBJ databases">
        <authorList>
            <person name="Otto D Thomas"/>
            <person name="Naeem Raeece"/>
        </authorList>
    </citation>
    <scope>NUCLEOTIDE SEQUENCE</scope>
</reference>
<organism evidence="1">
    <name type="scientific">Chromera velia CCMP2878</name>
    <dbReference type="NCBI Taxonomy" id="1169474"/>
    <lineage>
        <taxon>Eukaryota</taxon>
        <taxon>Sar</taxon>
        <taxon>Alveolata</taxon>
        <taxon>Colpodellida</taxon>
        <taxon>Chromeraceae</taxon>
        <taxon>Chromera</taxon>
    </lineage>
</organism>
<protein>
    <submittedName>
        <fullName evidence="1">Uncharacterized protein</fullName>
    </submittedName>
</protein>
<dbReference type="AlphaFoldDB" id="A0A0G4HTU8"/>
<dbReference type="EMBL" id="CDMZ01003827">
    <property type="protein sequence ID" value="CEM47741.1"/>
    <property type="molecule type" value="Genomic_DNA"/>
</dbReference>
<name>A0A0G4HTU8_9ALVE</name>